<dbReference type="EMBL" id="BLJN01000002">
    <property type="protein sequence ID" value="GFE80446.1"/>
    <property type="molecule type" value="Genomic_DNA"/>
</dbReference>
<feature type="chain" id="PRO_5032720016" evidence="1">
    <location>
        <begin position="23"/>
        <end position="189"/>
    </location>
</feature>
<organism evidence="2 3">
    <name type="scientific">Steroidobacter agaridevorans</name>
    <dbReference type="NCBI Taxonomy" id="2695856"/>
    <lineage>
        <taxon>Bacteria</taxon>
        <taxon>Pseudomonadati</taxon>
        <taxon>Pseudomonadota</taxon>
        <taxon>Gammaproteobacteria</taxon>
        <taxon>Steroidobacterales</taxon>
        <taxon>Steroidobacteraceae</taxon>
        <taxon>Steroidobacter</taxon>
    </lineage>
</organism>
<comment type="caution">
    <text evidence="2">The sequence shown here is derived from an EMBL/GenBank/DDBJ whole genome shotgun (WGS) entry which is preliminary data.</text>
</comment>
<gene>
    <name evidence="2" type="ORF">GCM10011487_24460</name>
</gene>
<name>A0A829YCT2_9GAMM</name>
<evidence type="ECO:0000256" key="1">
    <source>
        <dbReference type="SAM" id="SignalP"/>
    </source>
</evidence>
<keyword evidence="1" id="KW-0732">Signal</keyword>
<dbReference type="RefSeq" id="WP_161812124.1">
    <property type="nucleotide sequence ID" value="NZ_BLJN01000002.1"/>
</dbReference>
<proteinExistence type="predicted"/>
<sequence>MITFQRPLLVGALMGLPLLASAADQPATDNADRALTSSGSAPLVEKVKRATEQFKNLNVALNQGWVAATTCVSGPNFGAMGVHFGLPARIGDGEVKGDEPELLIYEPLSGGDTRLVGVEFIVIADDWADKHPNGEPPSVDGHLMNFVGEPNRYGLPAFYELHVWAWEHNPDGYFADWNKLVTCNKQTAD</sequence>
<feature type="signal peptide" evidence="1">
    <location>
        <begin position="1"/>
        <end position="22"/>
    </location>
</feature>
<keyword evidence="3" id="KW-1185">Reference proteome</keyword>
<evidence type="ECO:0000313" key="2">
    <source>
        <dbReference type="EMBL" id="GFE80446.1"/>
    </source>
</evidence>
<evidence type="ECO:0000313" key="3">
    <source>
        <dbReference type="Proteomes" id="UP000445000"/>
    </source>
</evidence>
<reference evidence="3" key="1">
    <citation type="submission" date="2020-01" db="EMBL/GenBank/DDBJ databases">
        <title>'Steroidobacter agaridevorans' sp. nov., agar-degrading bacteria isolated from rhizosphere soils.</title>
        <authorList>
            <person name="Ikenaga M."/>
            <person name="Kataoka M."/>
            <person name="Murouchi A."/>
            <person name="Katsuragi S."/>
            <person name="Sakai M."/>
        </authorList>
    </citation>
    <scope>NUCLEOTIDE SEQUENCE [LARGE SCALE GENOMIC DNA]</scope>
    <source>
        <strain evidence="3">YU21-B</strain>
    </source>
</reference>
<dbReference type="Proteomes" id="UP000445000">
    <property type="component" value="Unassembled WGS sequence"/>
</dbReference>
<accession>A0A829YCT2</accession>
<dbReference type="AlphaFoldDB" id="A0A829YCT2"/>
<protein>
    <submittedName>
        <fullName evidence="2">Uncharacterized protein</fullName>
    </submittedName>
</protein>